<proteinExistence type="predicted"/>
<evidence type="ECO:0008006" key="5">
    <source>
        <dbReference type="Google" id="ProtNLM"/>
    </source>
</evidence>
<dbReference type="InterPro" id="IPR025139">
    <property type="entry name" value="DUF4062"/>
</dbReference>
<evidence type="ECO:0000259" key="2">
    <source>
        <dbReference type="Pfam" id="PF13271"/>
    </source>
</evidence>
<dbReference type="STRING" id="274537.BIU88_07850"/>
<evidence type="ECO:0000313" key="4">
    <source>
        <dbReference type="Proteomes" id="UP000095185"/>
    </source>
</evidence>
<dbReference type="PANTHER" id="PTHR47691:SF3">
    <property type="entry name" value="HTH-TYPE TRANSCRIPTIONAL REGULATOR RV0890C-RELATED"/>
    <property type="match status" value="1"/>
</dbReference>
<dbReference type="OrthoDB" id="593596at2"/>
<feature type="domain" description="DUF4062" evidence="2">
    <location>
        <begin position="2"/>
        <end position="84"/>
    </location>
</feature>
<protein>
    <recommendedName>
        <fullName evidence="5">DUF4062 domain-containing protein</fullName>
    </recommendedName>
</protein>
<dbReference type="PANTHER" id="PTHR47691">
    <property type="entry name" value="REGULATOR-RELATED"/>
    <property type="match status" value="1"/>
</dbReference>
<dbReference type="Proteomes" id="UP000095185">
    <property type="component" value="Chromosome"/>
</dbReference>
<dbReference type="KEGG" id="clz:BIU88_07850"/>
<dbReference type="RefSeq" id="WP_069810201.1">
    <property type="nucleotide sequence ID" value="NZ_CP017305.1"/>
</dbReference>
<keyword evidence="4" id="KW-1185">Reference proteome</keyword>
<evidence type="ECO:0000259" key="1">
    <source>
        <dbReference type="Pfam" id="PF13191"/>
    </source>
</evidence>
<dbReference type="InterPro" id="IPR027417">
    <property type="entry name" value="P-loop_NTPase"/>
</dbReference>
<feature type="domain" description="Orc1-like AAA ATPase" evidence="1">
    <location>
        <begin position="174"/>
        <end position="317"/>
    </location>
</feature>
<dbReference type="AlphaFoldDB" id="A0A1D8D8R6"/>
<reference evidence="3" key="1">
    <citation type="submission" date="2016-09" db="EMBL/GenBank/DDBJ databases">
        <title>Genome sequence of Chlorobaculum limnaeum.</title>
        <authorList>
            <person name="Liu Z."/>
            <person name="Tank M."/>
            <person name="Bryant D.A."/>
        </authorList>
    </citation>
    <scope>NUCLEOTIDE SEQUENCE [LARGE SCALE GENOMIC DNA]</scope>
    <source>
        <strain evidence="3">DSM 1677</strain>
    </source>
</reference>
<sequence>MKVFISSTYDDLKEYRKAAHDALEQLGLHVIWMEAFGARPVESTEACLDEIDECELFVGIYAHRYSYIPKGSKVSITEQEFLHAETNGKPIFGFIVDENHSWPPKFIEHKKKAKLDGLLAKVKQQPVEFFTTPDNLANSVASSVGRYFSEHKPADFDYQQPKPTGNSLPREGFFVGREAERKIIAEALSPESRTWGALIDGPGGIGKTTLAIKAAHEAPEGLFERKIFISAKVRELTSDGEKPLTDFTRPTWIAMLDELGRELGEENLERLAPDERPNVLRLALAGKRALIVFDNLETLPEEERIRLFQFLSRLPDGNKAIVTSRRRTDVDARIVRLDRLSRDEAMELIAELVKKISAPRTRLGERARRPVQHDARQPAAHPMDCRAVGARRLAVPHHRRRLRIHRKSAKRQ</sequence>
<gene>
    <name evidence="3" type="ORF">BIU88_07850</name>
</gene>
<name>A0A1D8D8R6_CHLLM</name>
<dbReference type="Pfam" id="PF13271">
    <property type="entry name" value="DUF4062"/>
    <property type="match status" value="1"/>
</dbReference>
<accession>A0A1D8D8R6</accession>
<dbReference type="Gene3D" id="3.40.50.300">
    <property type="entry name" value="P-loop containing nucleotide triphosphate hydrolases"/>
    <property type="match status" value="1"/>
</dbReference>
<dbReference type="EMBL" id="CP017305">
    <property type="protein sequence ID" value="AOS84059.1"/>
    <property type="molecule type" value="Genomic_DNA"/>
</dbReference>
<dbReference type="InterPro" id="IPR041664">
    <property type="entry name" value="AAA_16"/>
</dbReference>
<evidence type="ECO:0000313" key="3">
    <source>
        <dbReference type="EMBL" id="AOS84059.1"/>
    </source>
</evidence>
<dbReference type="Pfam" id="PF13191">
    <property type="entry name" value="AAA_16"/>
    <property type="match status" value="1"/>
</dbReference>
<dbReference type="SUPFAM" id="SSF52540">
    <property type="entry name" value="P-loop containing nucleoside triphosphate hydrolases"/>
    <property type="match status" value="1"/>
</dbReference>
<organism evidence="3 4">
    <name type="scientific">Chlorobaculum limnaeum</name>
    <dbReference type="NCBI Taxonomy" id="274537"/>
    <lineage>
        <taxon>Bacteria</taxon>
        <taxon>Pseudomonadati</taxon>
        <taxon>Chlorobiota</taxon>
        <taxon>Chlorobiia</taxon>
        <taxon>Chlorobiales</taxon>
        <taxon>Chlorobiaceae</taxon>
        <taxon>Chlorobaculum</taxon>
    </lineage>
</organism>